<feature type="transmembrane region" description="Helical" evidence="7">
    <location>
        <begin position="51"/>
        <end position="76"/>
    </location>
</feature>
<evidence type="ECO:0000259" key="9">
    <source>
        <dbReference type="PROSITE" id="PS50929"/>
    </source>
</evidence>
<dbReference type="Gene3D" id="3.40.50.300">
    <property type="entry name" value="P-loop containing nucleotide triphosphate hydrolases"/>
    <property type="match status" value="1"/>
</dbReference>
<dbReference type="PANTHER" id="PTHR43394:SF1">
    <property type="entry name" value="ATP-BINDING CASSETTE SUB-FAMILY B MEMBER 10, MITOCHONDRIAL"/>
    <property type="match status" value="1"/>
</dbReference>
<proteinExistence type="predicted"/>
<feature type="transmembrane region" description="Helical" evidence="7">
    <location>
        <begin position="12"/>
        <end position="31"/>
    </location>
</feature>
<keyword evidence="11" id="KW-1185">Reference proteome</keyword>
<keyword evidence="4 10" id="KW-0067">ATP-binding</keyword>
<accession>A0ABW0K9I2</accession>
<dbReference type="PROSITE" id="PS00211">
    <property type="entry name" value="ABC_TRANSPORTER_1"/>
    <property type="match status" value="1"/>
</dbReference>
<dbReference type="PROSITE" id="PS50893">
    <property type="entry name" value="ABC_TRANSPORTER_2"/>
    <property type="match status" value="1"/>
</dbReference>
<dbReference type="InterPro" id="IPR039421">
    <property type="entry name" value="Type_1_exporter"/>
</dbReference>
<dbReference type="GO" id="GO:0005524">
    <property type="term" value="F:ATP binding"/>
    <property type="evidence" value="ECO:0007669"/>
    <property type="project" value="UniProtKB-KW"/>
</dbReference>
<organism evidence="10 11">
    <name type="scientific">Paenibacillus aestuarii</name>
    <dbReference type="NCBI Taxonomy" id="516965"/>
    <lineage>
        <taxon>Bacteria</taxon>
        <taxon>Bacillati</taxon>
        <taxon>Bacillota</taxon>
        <taxon>Bacilli</taxon>
        <taxon>Bacillales</taxon>
        <taxon>Paenibacillaceae</taxon>
        <taxon>Paenibacillus</taxon>
    </lineage>
</organism>
<feature type="domain" description="ABC transmembrane type-1" evidence="9">
    <location>
        <begin position="16"/>
        <end position="297"/>
    </location>
</feature>
<dbReference type="InterPro" id="IPR003593">
    <property type="entry name" value="AAA+_ATPase"/>
</dbReference>
<evidence type="ECO:0000259" key="8">
    <source>
        <dbReference type="PROSITE" id="PS50893"/>
    </source>
</evidence>
<dbReference type="SMART" id="SM00382">
    <property type="entry name" value="AAA"/>
    <property type="match status" value="1"/>
</dbReference>
<dbReference type="PROSITE" id="PS50929">
    <property type="entry name" value="ABC_TM1F"/>
    <property type="match status" value="1"/>
</dbReference>
<reference evidence="11" key="1">
    <citation type="journal article" date="2019" name="Int. J. Syst. Evol. Microbiol.">
        <title>The Global Catalogue of Microorganisms (GCM) 10K type strain sequencing project: providing services to taxonomists for standard genome sequencing and annotation.</title>
        <authorList>
            <consortium name="The Broad Institute Genomics Platform"/>
            <consortium name="The Broad Institute Genome Sequencing Center for Infectious Disease"/>
            <person name="Wu L."/>
            <person name="Ma J."/>
        </authorList>
    </citation>
    <scope>NUCLEOTIDE SEQUENCE [LARGE SCALE GENOMIC DNA]</scope>
    <source>
        <strain evidence="11">KACC 11904</strain>
    </source>
</reference>
<dbReference type="InterPro" id="IPR017871">
    <property type="entry name" value="ABC_transporter-like_CS"/>
</dbReference>
<keyword evidence="2 7" id="KW-0812">Transmembrane</keyword>
<evidence type="ECO:0000256" key="2">
    <source>
        <dbReference type="ARBA" id="ARBA00022692"/>
    </source>
</evidence>
<evidence type="ECO:0000256" key="7">
    <source>
        <dbReference type="SAM" id="Phobius"/>
    </source>
</evidence>
<sequence>MWQLRSYLQPYWRSALFAPLLMVLEVYMDLLQPKLMAHIVNDGIMQGNLPLIQHTGLQMIGVALLGLLGGVGCAIYSTRASQNFGTDLRSGIFQKVQTLSSRQLDQINTGSLITRLTNDVTQVQTLVQMNLRTIRAPLLVTGSLIMAMMISLRLTLILAFAVPALFLVLLTLIRLSFPLYANVQAKLDRVNTVLQENLSGIRVVKAFVRANFERGRFAEANESYTDTSIKAARILALNLPLMMLIMNVSIVAVLWYGGPWTWTGGLTVGELVAFTNYLTQLLFSMLMLGNMLSFIPRARASADRIQQVLAMNPEIEDTKKLAPAPEHAVHSGQLIFEQVSFGYGSSQEDMVLQDLSFHAEPGQTIAILGATGTGKSSLVHLIPRFYDVSKGIVRIDGTDVRHIPLDQLRSRIAIVMQQTILFSGKVRDNIRFGRPEATQEEVEAAAKAAEAHPFIMQLPDGYDTYLGQRGVNLSGGQKQRIAIARALLMQPKILILDDSTSALDLGTESRIQIALRELMKMSTNLIIAQRISSVMDADKILVLEQGRIVAEGKHGELLKSSPIYQDIYRSQWREEELSDVSAR</sequence>
<evidence type="ECO:0000256" key="5">
    <source>
        <dbReference type="ARBA" id="ARBA00022989"/>
    </source>
</evidence>
<keyword evidence="5 7" id="KW-1133">Transmembrane helix</keyword>
<comment type="subcellular location">
    <subcellularLocation>
        <location evidence="1">Cell membrane</location>
        <topology evidence="1">Multi-pass membrane protein</topology>
    </subcellularLocation>
</comment>
<dbReference type="Pfam" id="PF00664">
    <property type="entry name" value="ABC_membrane"/>
    <property type="match status" value="1"/>
</dbReference>
<feature type="transmembrane region" description="Helical" evidence="7">
    <location>
        <begin position="156"/>
        <end position="177"/>
    </location>
</feature>
<gene>
    <name evidence="10" type="ORF">ACFPOG_14375</name>
</gene>
<evidence type="ECO:0000256" key="4">
    <source>
        <dbReference type="ARBA" id="ARBA00022840"/>
    </source>
</evidence>
<dbReference type="SUPFAM" id="SSF90123">
    <property type="entry name" value="ABC transporter transmembrane region"/>
    <property type="match status" value="1"/>
</dbReference>
<feature type="transmembrane region" description="Helical" evidence="7">
    <location>
        <begin position="134"/>
        <end position="150"/>
    </location>
</feature>
<dbReference type="InterPro" id="IPR036640">
    <property type="entry name" value="ABC1_TM_sf"/>
</dbReference>
<evidence type="ECO:0000256" key="1">
    <source>
        <dbReference type="ARBA" id="ARBA00004651"/>
    </source>
</evidence>
<dbReference type="SUPFAM" id="SSF52540">
    <property type="entry name" value="P-loop containing nucleoside triphosphate hydrolases"/>
    <property type="match status" value="1"/>
</dbReference>
<dbReference type="PANTHER" id="PTHR43394">
    <property type="entry name" value="ATP-DEPENDENT PERMEASE MDL1, MITOCHONDRIAL"/>
    <property type="match status" value="1"/>
</dbReference>
<evidence type="ECO:0000256" key="3">
    <source>
        <dbReference type="ARBA" id="ARBA00022741"/>
    </source>
</evidence>
<evidence type="ECO:0000313" key="11">
    <source>
        <dbReference type="Proteomes" id="UP001596044"/>
    </source>
</evidence>
<feature type="transmembrane region" description="Helical" evidence="7">
    <location>
        <begin position="234"/>
        <end position="257"/>
    </location>
</feature>
<dbReference type="InterPro" id="IPR027417">
    <property type="entry name" value="P-loop_NTPase"/>
</dbReference>
<evidence type="ECO:0000313" key="10">
    <source>
        <dbReference type="EMBL" id="MFC5449452.1"/>
    </source>
</evidence>
<dbReference type="EMBL" id="JBHSMJ010000018">
    <property type="protein sequence ID" value="MFC5449452.1"/>
    <property type="molecule type" value="Genomic_DNA"/>
</dbReference>
<dbReference type="Gene3D" id="1.20.1560.10">
    <property type="entry name" value="ABC transporter type 1, transmembrane domain"/>
    <property type="match status" value="1"/>
</dbReference>
<keyword evidence="6 7" id="KW-0472">Membrane</keyword>
<name>A0ABW0K9I2_9BACL</name>
<dbReference type="CDD" id="cd18548">
    <property type="entry name" value="ABC_6TM_Tm287_like"/>
    <property type="match status" value="1"/>
</dbReference>
<comment type="caution">
    <text evidence="10">The sequence shown here is derived from an EMBL/GenBank/DDBJ whole genome shotgun (WGS) entry which is preliminary data.</text>
</comment>
<dbReference type="InterPro" id="IPR003439">
    <property type="entry name" value="ABC_transporter-like_ATP-bd"/>
</dbReference>
<keyword evidence="3" id="KW-0547">Nucleotide-binding</keyword>
<dbReference type="InterPro" id="IPR011527">
    <property type="entry name" value="ABC1_TM_dom"/>
</dbReference>
<protein>
    <submittedName>
        <fullName evidence="10">ABC transporter ATP-binding protein</fullName>
    </submittedName>
</protein>
<evidence type="ECO:0000256" key="6">
    <source>
        <dbReference type="ARBA" id="ARBA00023136"/>
    </source>
</evidence>
<dbReference type="Proteomes" id="UP001596044">
    <property type="component" value="Unassembled WGS sequence"/>
</dbReference>
<feature type="domain" description="ABC transporter" evidence="8">
    <location>
        <begin position="334"/>
        <end position="570"/>
    </location>
</feature>
<dbReference type="RefSeq" id="WP_270884526.1">
    <property type="nucleotide sequence ID" value="NZ_JAQFVF010000071.1"/>
</dbReference>
<feature type="transmembrane region" description="Helical" evidence="7">
    <location>
        <begin position="277"/>
        <end position="295"/>
    </location>
</feature>
<dbReference type="Pfam" id="PF00005">
    <property type="entry name" value="ABC_tran"/>
    <property type="match status" value="1"/>
</dbReference>